<proteinExistence type="predicted"/>
<gene>
    <name evidence="2" type="ORF">GIS02_05050</name>
</gene>
<evidence type="ECO:0000313" key="2">
    <source>
        <dbReference type="EMBL" id="NMG83557.1"/>
    </source>
</evidence>
<dbReference type="Pfam" id="PF18978">
    <property type="entry name" value="DUF5714"/>
    <property type="match status" value="1"/>
</dbReference>
<dbReference type="EMBL" id="WNEG01000089">
    <property type="protein sequence ID" value="NMG83557.1"/>
    <property type="molecule type" value="Genomic_DNA"/>
</dbReference>
<reference evidence="2" key="1">
    <citation type="journal article" date="2020" name="MBio">
        <title>'Candidatus Ethanoperedens,' a Thermophilic Genus of Archaea Mediating the Anaerobic Oxidation of Ethane.</title>
        <authorList>
            <person name="Hahn C.J."/>
            <person name="Laso-Perez R."/>
            <person name="Vulcano F."/>
            <person name="Vaziourakis K.M."/>
            <person name="Stokke R."/>
            <person name="Steen I.H."/>
            <person name="Teske A."/>
            <person name="Boetius A."/>
            <person name="Liebeke M."/>
            <person name="Amann R."/>
            <person name="Knittel K."/>
            <person name="Wegener G."/>
        </authorList>
    </citation>
    <scope>NUCLEOTIDE SEQUENCE</scope>
    <source>
        <strain evidence="2">GoM-Arc1-LC-WB58</strain>
    </source>
</reference>
<sequence>MEYKSGCLICGKELAYQEDYEKVECYYCNETYDTNVKCINDHFVCDRCHSLSANELIERFCVNTKLENPIEIALILMRNQKIKMHGPEHHFLVPAVLLASYYNLKNDDKKKIEKIEEAEKRAKNLLGGFCGYYGTCAAGVGTGVFISLITDATPLSKHGWKLSNMMTSKSLLSIANVGGPRCCKRTTLLSISEAVNFLNENFGVGMNINENLKCEFSSLNKECLRDECPFYYQKSDKT</sequence>
<protein>
    <submittedName>
        <fullName evidence="2">SAM-dependent methyltransferase</fullName>
    </submittedName>
</protein>
<keyword evidence="2" id="KW-0489">Methyltransferase</keyword>
<organism evidence="2 3">
    <name type="scientific">Candidatus Ethanoperedens thermophilum</name>
    <dbReference type="NCBI Taxonomy" id="2766897"/>
    <lineage>
        <taxon>Archaea</taxon>
        <taxon>Methanobacteriati</taxon>
        <taxon>Methanobacteriota</taxon>
        <taxon>Stenosarchaea group</taxon>
        <taxon>Methanomicrobia</taxon>
        <taxon>Methanosarcinales</taxon>
        <taxon>Methanosarcinales incertae sedis</taxon>
        <taxon>GOM Arc I cluster</taxon>
        <taxon>Candidatus Ethanoperedens</taxon>
    </lineage>
</organism>
<dbReference type="GO" id="GO:0008168">
    <property type="term" value="F:methyltransferase activity"/>
    <property type="evidence" value="ECO:0007669"/>
    <property type="project" value="UniProtKB-KW"/>
</dbReference>
<comment type="caution">
    <text evidence="2">The sequence shown here is derived from an EMBL/GenBank/DDBJ whole genome shotgun (WGS) entry which is preliminary data.</text>
</comment>
<dbReference type="AlphaFoldDB" id="A0A848DB95"/>
<dbReference type="InterPro" id="IPR043768">
    <property type="entry name" value="DUF5714"/>
</dbReference>
<accession>A0A848DB95</accession>
<evidence type="ECO:0000259" key="1">
    <source>
        <dbReference type="Pfam" id="PF18978"/>
    </source>
</evidence>
<dbReference type="Proteomes" id="UP000606580">
    <property type="component" value="Unassembled WGS sequence"/>
</dbReference>
<evidence type="ECO:0000313" key="3">
    <source>
        <dbReference type="Proteomes" id="UP000606580"/>
    </source>
</evidence>
<keyword evidence="2" id="KW-0808">Transferase</keyword>
<feature type="domain" description="DUF5714" evidence="1">
    <location>
        <begin position="57"/>
        <end position="231"/>
    </location>
</feature>
<dbReference type="GO" id="GO:0032259">
    <property type="term" value="P:methylation"/>
    <property type="evidence" value="ECO:0007669"/>
    <property type="project" value="UniProtKB-KW"/>
</dbReference>
<name>A0A848DB95_9EURY</name>